<gene>
    <name evidence="2" type="ORF">FYJ33_08315</name>
</gene>
<keyword evidence="2" id="KW-0808">Transferase</keyword>
<evidence type="ECO:0000313" key="2">
    <source>
        <dbReference type="EMBL" id="MSR91418.1"/>
    </source>
</evidence>
<dbReference type="PROSITE" id="PS51186">
    <property type="entry name" value="GNAT"/>
    <property type="match status" value="1"/>
</dbReference>
<dbReference type="GO" id="GO:0016747">
    <property type="term" value="F:acyltransferase activity, transferring groups other than amino-acyl groups"/>
    <property type="evidence" value="ECO:0007669"/>
    <property type="project" value="InterPro"/>
</dbReference>
<dbReference type="Proteomes" id="UP000460287">
    <property type="component" value="Unassembled WGS sequence"/>
</dbReference>
<comment type="caution">
    <text evidence="2">The sequence shown here is derived from an EMBL/GenBank/DDBJ whole genome shotgun (WGS) entry which is preliminary data.</text>
</comment>
<sequence>MEITKITDKNRNEINDFIKKQWFSTTMAIRGELFDMAVLPGFVCYEDNEIIGLVTYRFDGKDCEVMSLDSLKENCGIGTALMNKVYEEAKKSGCKKLKLITTNDNLNAIKFYQKRGFDMTFIYVNAVEAARKIKPSIPEKGDYDIPIRHEIEFEKLI</sequence>
<name>A0A7X2MYJ7_9CLOT</name>
<accession>A0A7X2MYJ7</accession>
<feature type="domain" description="N-acetyltransferase" evidence="1">
    <location>
        <begin position="1"/>
        <end position="134"/>
    </location>
</feature>
<reference evidence="2 3" key="1">
    <citation type="submission" date="2019-08" db="EMBL/GenBank/DDBJ databases">
        <title>In-depth cultivation of the pig gut microbiome towards novel bacterial diversity and tailored functional studies.</title>
        <authorList>
            <person name="Wylensek D."/>
            <person name="Hitch T.C.A."/>
            <person name="Clavel T."/>
        </authorList>
    </citation>
    <scope>NUCLEOTIDE SEQUENCE [LARGE SCALE GENOMIC DNA]</scope>
    <source>
        <strain evidence="2 3">WCA-383-APC-5B</strain>
    </source>
</reference>
<dbReference type="InterPro" id="IPR016181">
    <property type="entry name" value="Acyl_CoA_acyltransferase"/>
</dbReference>
<dbReference type="RefSeq" id="WP_154531310.1">
    <property type="nucleotide sequence ID" value="NZ_VULX01000010.1"/>
</dbReference>
<evidence type="ECO:0000259" key="1">
    <source>
        <dbReference type="PROSITE" id="PS51186"/>
    </source>
</evidence>
<proteinExistence type="predicted"/>
<keyword evidence="3" id="KW-1185">Reference proteome</keyword>
<dbReference type="Pfam" id="PF00583">
    <property type="entry name" value="Acetyltransf_1"/>
    <property type="match status" value="1"/>
</dbReference>
<dbReference type="InterPro" id="IPR000182">
    <property type="entry name" value="GNAT_dom"/>
</dbReference>
<dbReference type="Gene3D" id="3.40.630.30">
    <property type="match status" value="1"/>
</dbReference>
<dbReference type="AlphaFoldDB" id="A0A7X2MYJ7"/>
<dbReference type="SUPFAM" id="SSF55729">
    <property type="entry name" value="Acyl-CoA N-acyltransferases (Nat)"/>
    <property type="match status" value="1"/>
</dbReference>
<evidence type="ECO:0000313" key="3">
    <source>
        <dbReference type="Proteomes" id="UP000460287"/>
    </source>
</evidence>
<organism evidence="2 3">
    <name type="scientific">Inconstantimicrobium porci</name>
    <dbReference type="NCBI Taxonomy" id="2652291"/>
    <lineage>
        <taxon>Bacteria</taxon>
        <taxon>Bacillati</taxon>
        <taxon>Bacillota</taxon>
        <taxon>Clostridia</taxon>
        <taxon>Eubacteriales</taxon>
        <taxon>Clostridiaceae</taxon>
        <taxon>Inconstantimicrobium</taxon>
    </lineage>
</organism>
<protein>
    <submittedName>
        <fullName evidence="2">GNAT family N-acetyltransferase</fullName>
    </submittedName>
</protein>
<dbReference type="CDD" id="cd04301">
    <property type="entry name" value="NAT_SF"/>
    <property type="match status" value="1"/>
</dbReference>
<dbReference type="EMBL" id="VULX01000010">
    <property type="protein sequence ID" value="MSR91418.1"/>
    <property type="molecule type" value="Genomic_DNA"/>
</dbReference>